<evidence type="ECO:0000313" key="5">
    <source>
        <dbReference type="Proteomes" id="UP000195602"/>
    </source>
</evidence>
<feature type="domain" description="STB6-like N-terminal" evidence="3">
    <location>
        <begin position="56"/>
        <end position="213"/>
    </location>
</feature>
<accession>A0AA91Q4B5</accession>
<gene>
    <name evidence="4" type="ORF">A9F13_01g03740</name>
</gene>
<proteinExistence type="predicted"/>
<feature type="compositionally biased region" description="Low complexity" evidence="2">
    <location>
        <begin position="36"/>
        <end position="47"/>
    </location>
</feature>
<organism evidence="4 5">
    <name type="scientific">Clavispora lusitaniae</name>
    <name type="common">Candida lusitaniae</name>
    <dbReference type="NCBI Taxonomy" id="36911"/>
    <lineage>
        <taxon>Eukaryota</taxon>
        <taxon>Fungi</taxon>
        <taxon>Dikarya</taxon>
        <taxon>Ascomycota</taxon>
        <taxon>Saccharomycotina</taxon>
        <taxon>Pichiomycetes</taxon>
        <taxon>Metschnikowiaceae</taxon>
        <taxon>Clavispora</taxon>
    </lineage>
</organism>
<comment type="caution">
    <text evidence="4">The sequence shown here is derived from an EMBL/GenBank/DDBJ whole genome shotgun (WGS) entry which is preliminary data.</text>
</comment>
<dbReference type="KEGG" id="clus:A9F13_01g03740"/>
<dbReference type="EMBL" id="LYUB02000001">
    <property type="protein sequence ID" value="OVF10934.1"/>
    <property type="molecule type" value="Genomic_DNA"/>
</dbReference>
<sequence length="969" mass="110862">MYATSPITHASELSFRQRSYSSSKNLGDLRKPNNRSTSSVSESTDTTAPSEKELITYIFPDFSAAEYFQKDFAMLNEFHVMEESEAVGFEIYLVDQWVRHRKIGTVVSVYNGNYESKVKVVKFTIRKMPIKRYPPRFQEYLNEMISNHAAFKKMNSVSKEQSNSADTGETVGEFLLVTNIAVLPSNVNLVAIANGDVREIKSTFYINSNLKKLNCAGRSLSLTMEKVSDASEDKFRQMYRIFNSSVPIRFAICELVNLIQTCLFYYDLLDARYCDGLLCQKTEDAINNWWNLIGLPHFNAKPNPRIGILPSKTVAAIISLTVSVKMRLHIFGGCDVPKDPFDFENFMISIGQFQKQVKLEKKRKLNLITLSRLFYYTNQKLPSDNTKQYGGFGSDLSLTEGSFNDITDNLSTSKHNYSYSSLHNDPTASASTASAYRRNKLYYSKELKKLTNVVKNTVQDHIIVREDNDGFHNEPSKTGSKLRNKIASKLTESITPNDVETTDLDILVRKFLVGKTLLRLWKGLPKSADSTSFTVDDKLSHQHHDHHGASRHKRPRSYDFSHPTGIAEDSRYQFISLKDAIVMNQELSSLHSEKASGRLGRMKFAFQGRRSNPIYEIDAYSSNTGQFKSKSYSSGDQVESVISEANECKNAPEDNTKSKPCTSEKLKEDFRGLMTRRSSFPILYNGADVNITTAETLQIKPPDVKSLRKCASFSVVEDYFHCNDELYSKGKMKVDYLDDVLDLIKLENYKKNTNVSGTVKVARHYKQINYELVKLHGIHNRMQNKRLVINSEYSSVLAGRMKDLTDNIERMAFRCRDLTKKINELEENSKIFNFKLQDTCVGKLDGVIGGLIKSSKFLLVFNDEEERKKLIFDLSGKEYVEESNGETENSYFGLRSLAIFLYESFIFFLHFFDFDRSKMNLERIRRSYKMVDPNRRYIDRAYTFVRRDSAPLDTAMSPNAPNSEEMNNS</sequence>
<feature type="region of interest" description="Disordered" evidence="2">
    <location>
        <begin position="538"/>
        <end position="559"/>
    </location>
</feature>
<keyword evidence="1" id="KW-0175">Coiled coil</keyword>
<reference evidence="4 5" key="1">
    <citation type="submission" date="2017-04" db="EMBL/GenBank/DDBJ databases">
        <title>Draft genome of the yeast Clavispora lusitaniae type strain CBS 6936.</title>
        <authorList>
            <person name="Durrens P."/>
            <person name="Klopp C."/>
            <person name="Biteau N."/>
            <person name="Fitton-Ouhabi V."/>
            <person name="Dementhon K."/>
            <person name="Accoceberry I."/>
            <person name="Sherman D.J."/>
            <person name="Noel T."/>
        </authorList>
    </citation>
    <scope>NUCLEOTIDE SEQUENCE [LARGE SCALE GENOMIC DNA]</scope>
    <source>
        <strain evidence="4 5">CBS 6936</strain>
    </source>
</reference>
<feature type="region of interest" description="Disordered" evidence="2">
    <location>
        <begin position="23"/>
        <end position="47"/>
    </location>
</feature>
<protein>
    <recommendedName>
        <fullName evidence="3">STB6-like N-terminal domain-containing protein</fullName>
    </recommendedName>
</protein>
<dbReference type="InterPro" id="IPR038919">
    <property type="entry name" value="STB2/STB2"/>
</dbReference>
<feature type="coiled-coil region" evidence="1">
    <location>
        <begin position="801"/>
        <end position="828"/>
    </location>
</feature>
<dbReference type="InterPro" id="IPR059025">
    <property type="entry name" value="STB6_N"/>
</dbReference>
<feature type="compositionally biased region" description="Basic residues" evidence="2">
    <location>
        <begin position="543"/>
        <end position="555"/>
    </location>
</feature>
<evidence type="ECO:0000256" key="1">
    <source>
        <dbReference type="SAM" id="Coils"/>
    </source>
</evidence>
<dbReference type="GO" id="GO:0070822">
    <property type="term" value="C:Sin3-type complex"/>
    <property type="evidence" value="ECO:0007669"/>
    <property type="project" value="TreeGrafter"/>
</dbReference>
<name>A0AA91Q4B5_CLALS</name>
<evidence type="ECO:0000259" key="3">
    <source>
        <dbReference type="Pfam" id="PF25995"/>
    </source>
</evidence>
<dbReference type="PANTHER" id="PTHR31011:SF2">
    <property type="entry name" value="PROTEIN STB2-RELATED"/>
    <property type="match status" value="1"/>
</dbReference>
<dbReference type="Proteomes" id="UP000195602">
    <property type="component" value="Unassembled WGS sequence"/>
</dbReference>
<evidence type="ECO:0000256" key="2">
    <source>
        <dbReference type="SAM" id="MobiDB-lite"/>
    </source>
</evidence>
<dbReference type="PANTHER" id="PTHR31011">
    <property type="entry name" value="PROTEIN STB2-RELATED"/>
    <property type="match status" value="1"/>
</dbReference>
<dbReference type="AlphaFoldDB" id="A0AA91Q4B5"/>
<dbReference type="Pfam" id="PF25995">
    <property type="entry name" value="STB6_N"/>
    <property type="match status" value="1"/>
</dbReference>
<evidence type="ECO:0000313" key="4">
    <source>
        <dbReference type="EMBL" id="OVF10934.1"/>
    </source>
</evidence>